<dbReference type="InterPro" id="IPR044276">
    <property type="entry name" value="CANIN_dom"/>
</dbReference>
<feature type="compositionally biased region" description="Low complexity" evidence="1">
    <location>
        <begin position="14"/>
        <end position="28"/>
    </location>
</feature>
<dbReference type="PANTHER" id="PTHR37212">
    <property type="entry name" value="ACTIN PROTEIN 2/3 COMPLEX SUBUNIT-LIKE PROTEIN"/>
    <property type="match status" value="1"/>
</dbReference>
<name>A0ABD3I622_9MARC</name>
<dbReference type="EMBL" id="JBJQOH010000002">
    <property type="protein sequence ID" value="KAL3697782.1"/>
    <property type="molecule type" value="Genomic_DNA"/>
</dbReference>
<feature type="compositionally biased region" description="Basic residues" evidence="1">
    <location>
        <begin position="61"/>
        <end position="71"/>
    </location>
</feature>
<evidence type="ECO:0000313" key="3">
    <source>
        <dbReference type="EMBL" id="KAL3697782.1"/>
    </source>
</evidence>
<feature type="compositionally biased region" description="Basic residues" evidence="1">
    <location>
        <begin position="29"/>
        <end position="47"/>
    </location>
</feature>
<dbReference type="Proteomes" id="UP001633002">
    <property type="component" value="Unassembled WGS sequence"/>
</dbReference>
<gene>
    <name evidence="3" type="ORF">R1sor_011858</name>
</gene>
<accession>A0ABD3I622</accession>
<feature type="compositionally biased region" description="Polar residues" evidence="1">
    <location>
        <begin position="464"/>
        <end position="474"/>
    </location>
</feature>
<feature type="compositionally biased region" description="Basic and acidic residues" evidence="1">
    <location>
        <begin position="1"/>
        <end position="13"/>
    </location>
</feature>
<comment type="caution">
    <text evidence="3">The sequence shown here is derived from an EMBL/GenBank/DDBJ whole genome shotgun (WGS) entry which is preliminary data.</text>
</comment>
<dbReference type="PANTHER" id="PTHR37212:SF2">
    <property type="entry name" value="ACTIN PROTEIN 2_3 COMPLEX SUBUNIT-LIKE PROTEIN"/>
    <property type="match status" value="1"/>
</dbReference>
<evidence type="ECO:0000259" key="2">
    <source>
        <dbReference type="Pfam" id="PF14816"/>
    </source>
</evidence>
<evidence type="ECO:0000256" key="1">
    <source>
        <dbReference type="SAM" id="MobiDB-lite"/>
    </source>
</evidence>
<keyword evidence="4" id="KW-1185">Reference proteome</keyword>
<proteinExistence type="predicted"/>
<feature type="compositionally biased region" description="Basic and acidic residues" evidence="1">
    <location>
        <begin position="50"/>
        <end position="60"/>
    </location>
</feature>
<evidence type="ECO:0000313" key="4">
    <source>
        <dbReference type="Proteomes" id="UP001633002"/>
    </source>
</evidence>
<dbReference type="Pfam" id="PF14816">
    <property type="entry name" value="CANIN"/>
    <property type="match status" value="1"/>
</dbReference>
<organism evidence="3 4">
    <name type="scientific">Riccia sorocarpa</name>
    <dbReference type="NCBI Taxonomy" id="122646"/>
    <lineage>
        <taxon>Eukaryota</taxon>
        <taxon>Viridiplantae</taxon>
        <taxon>Streptophyta</taxon>
        <taxon>Embryophyta</taxon>
        <taxon>Marchantiophyta</taxon>
        <taxon>Marchantiopsida</taxon>
        <taxon>Marchantiidae</taxon>
        <taxon>Marchantiales</taxon>
        <taxon>Ricciaceae</taxon>
        <taxon>Riccia</taxon>
    </lineage>
</organism>
<feature type="region of interest" description="Disordered" evidence="1">
    <location>
        <begin position="1"/>
        <end position="94"/>
    </location>
</feature>
<sequence>MKDDDVGWMRLDDTLTLGTPTLVETRSSSKTKTKAKAKASTSRKRSNHITLEDLWRENKERKSKQQRRSRVSQKADGSSSGTDDAEEEEDDSVNKIKSQITNLEKESFPIDEKASLQKWGEKVFYQQTPLETSIDLSEDWLQSDPEKEPATEGLLLRGLLHSLAIAEGRCDERTIRRVFYQMIESPNELLEIAACHFLCDLLTLQRADCKPACRFEWFPTSAEIMKIFRSYGYRRVSSGSVTSRSYIAALKSVSEPASKSGELEGPPPNIRSFVTFLESLFQTRHLHQTLSASEAADLVVTLVHCQMDRCLEALNPSFQSCLTALVHYFSEEEWAASRLRIATSLSCLSTDPLNQVWVAKTLHAGDSRLCALQKSVVILLLGRSVQRDLKTEADVVSVFKSQDMKRRNYDFLNLYLQLTLADMYLWSEPRLKKGGFVHGDWIDFMKRVTACVPGSDERPHATKVRSSMASSAAHQRTKIW</sequence>
<protein>
    <recommendedName>
        <fullName evidence="2">Coiled-coil SMC6 And NSE5 INteracting (CANIN) domain-containing protein</fullName>
    </recommendedName>
</protein>
<reference evidence="3 4" key="1">
    <citation type="submission" date="2024-09" db="EMBL/GenBank/DDBJ databases">
        <title>Chromosome-scale assembly of Riccia sorocarpa.</title>
        <authorList>
            <person name="Paukszto L."/>
        </authorList>
    </citation>
    <scope>NUCLEOTIDE SEQUENCE [LARGE SCALE GENOMIC DNA]</scope>
    <source>
        <strain evidence="3">LP-2024</strain>
        <tissue evidence="3">Aerial parts of the thallus</tissue>
    </source>
</reference>
<feature type="region of interest" description="Disordered" evidence="1">
    <location>
        <begin position="456"/>
        <end position="480"/>
    </location>
</feature>
<feature type="domain" description="Coiled-coil SMC6 And NSE5 INteracting (CANIN)" evidence="2">
    <location>
        <begin position="44"/>
        <end position="374"/>
    </location>
</feature>
<dbReference type="AlphaFoldDB" id="A0ABD3I622"/>